<reference evidence="2" key="1">
    <citation type="journal article" date="2019" name="Int. J. Syst. Evol. Microbiol.">
        <title>The Global Catalogue of Microorganisms (GCM) 10K type strain sequencing project: providing services to taxonomists for standard genome sequencing and annotation.</title>
        <authorList>
            <consortium name="The Broad Institute Genomics Platform"/>
            <consortium name="The Broad Institute Genome Sequencing Center for Infectious Disease"/>
            <person name="Wu L."/>
            <person name="Ma J."/>
        </authorList>
    </citation>
    <scope>NUCLEOTIDE SEQUENCE [LARGE SCALE GENOMIC DNA]</scope>
    <source>
        <strain evidence="2">CGMCC 1.15809</strain>
    </source>
</reference>
<evidence type="ECO:0000313" key="1">
    <source>
        <dbReference type="EMBL" id="MFC5897464.1"/>
    </source>
</evidence>
<proteinExistence type="predicted"/>
<protein>
    <submittedName>
        <fullName evidence="1">Uncharacterized protein</fullName>
    </submittedName>
</protein>
<evidence type="ECO:0000313" key="2">
    <source>
        <dbReference type="Proteomes" id="UP001596241"/>
    </source>
</evidence>
<keyword evidence="2" id="KW-1185">Reference proteome</keyword>
<dbReference type="Proteomes" id="UP001596241">
    <property type="component" value="Unassembled WGS sequence"/>
</dbReference>
<dbReference type="EMBL" id="JBHSPW010000022">
    <property type="protein sequence ID" value="MFC5897464.1"/>
    <property type="molecule type" value="Genomic_DNA"/>
</dbReference>
<accession>A0ABW1FUL9</accession>
<organism evidence="1 2">
    <name type="scientific">Streptomyces ramulosus</name>
    <dbReference type="NCBI Taxonomy" id="47762"/>
    <lineage>
        <taxon>Bacteria</taxon>
        <taxon>Bacillati</taxon>
        <taxon>Actinomycetota</taxon>
        <taxon>Actinomycetes</taxon>
        <taxon>Kitasatosporales</taxon>
        <taxon>Streptomycetaceae</taxon>
        <taxon>Streptomyces</taxon>
    </lineage>
</organism>
<comment type="caution">
    <text evidence="1">The sequence shown here is derived from an EMBL/GenBank/DDBJ whole genome shotgun (WGS) entry which is preliminary data.</text>
</comment>
<dbReference type="RefSeq" id="WP_345092802.1">
    <property type="nucleotide sequence ID" value="NZ_BAAAWG010000024.1"/>
</dbReference>
<gene>
    <name evidence="1" type="ORF">ACFP3M_32135</name>
</gene>
<sequence length="189" mass="21051">MNPNIQRELIPREDVIRLIDTLNPASDKLLDAAQQWELLDESGHVPDAPSYSALLQHATDAQDLSRDVLRMTAGFARHPHSTSRDGTAVLRHLAIAATMATRAAPHFTETAECALALTRSSSPYDLDYLKNRMVIDHASARAFLRRASESLRDAVKELDNHLEFHRFLAALTPRETPAPPPPKPSGRHR</sequence>
<name>A0ABW1FUL9_9ACTN</name>